<proteinExistence type="predicted"/>
<feature type="region of interest" description="Disordered" evidence="1">
    <location>
        <begin position="31"/>
        <end position="52"/>
    </location>
</feature>
<accession>A0AA35ZP83</accession>
<dbReference type="AlphaFoldDB" id="A0AA35ZP83"/>
<dbReference type="Proteomes" id="UP001177003">
    <property type="component" value="Chromosome 8"/>
</dbReference>
<organism evidence="2 3">
    <name type="scientific">Lactuca saligna</name>
    <name type="common">Willowleaf lettuce</name>
    <dbReference type="NCBI Taxonomy" id="75948"/>
    <lineage>
        <taxon>Eukaryota</taxon>
        <taxon>Viridiplantae</taxon>
        <taxon>Streptophyta</taxon>
        <taxon>Embryophyta</taxon>
        <taxon>Tracheophyta</taxon>
        <taxon>Spermatophyta</taxon>
        <taxon>Magnoliopsida</taxon>
        <taxon>eudicotyledons</taxon>
        <taxon>Gunneridae</taxon>
        <taxon>Pentapetalae</taxon>
        <taxon>asterids</taxon>
        <taxon>campanulids</taxon>
        <taxon>Asterales</taxon>
        <taxon>Asteraceae</taxon>
        <taxon>Cichorioideae</taxon>
        <taxon>Cichorieae</taxon>
        <taxon>Lactucinae</taxon>
        <taxon>Lactuca</taxon>
    </lineage>
</organism>
<evidence type="ECO:0000256" key="1">
    <source>
        <dbReference type="SAM" id="MobiDB-lite"/>
    </source>
</evidence>
<name>A0AA35ZP83_LACSI</name>
<evidence type="ECO:0000313" key="3">
    <source>
        <dbReference type="Proteomes" id="UP001177003"/>
    </source>
</evidence>
<dbReference type="EMBL" id="OX465084">
    <property type="protein sequence ID" value="CAI9296333.1"/>
    <property type="molecule type" value="Genomic_DNA"/>
</dbReference>
<evidence type="ECO:0000313" key="2">
    <source>
        <dbReference type="EMBL" id="CAI9296333.1"/>
    </source>
</evidence>
<gene>
    <name evidence="2" type="ORF">LSALG_LOCUS35210</name>
</gene>
<protein>
    <submittedName>
        <fullName evidence="2">Uncharacterized protein</fullName>
    </submittedName>
</protein>
<sequence>MNKIEKNGRKRLNEIYIGAHKIEANVARYQRKENENRTRNFRTTSRVQPEPAMNTRLQGRSFVDVVKGTRQTANIESGKSSKVDDGPTPARKVLKMISSPESREAMQNTLVGEVENF</sequence>
<reference evidence="2" key="1">
    <citation type="submission" date="2023-04" db="EMBL/GenBank/DDBJ databases">
        <authorList>
            <person name="Vijverberg K."/>
            <person name="Xiong W."/>
            <person name="Schranz E."/>
        </authorList>
    </citation>
    <scope>NUCLEOTIDE SEQUENCE</scope>
</reference>
<keyword evidence="3" id="KW-1185">Reference proteome</keyword>